<sequence length="274" mass="30470">MGIRQQTIDDYGSFVEKFKPKKTTDDCYTPPAVYGVIKDWACREYGIDPSKVVRPFYPGGDYERFDYSGGAVVVDNPPFSILSKICTFYRTEQIPFFLFAPYLTIFSSTSRNGAHMIVTDSTIEYANGAQVNTSFVTSFGDDLIRTAPDLANAIDETVKRVRKEQRRHPPKYAYPRELLTVSRLGKIGKQVEFCVKASDVAFTRALDSQKAVKNAIYGGGYLLSEAKAAELKAAELKAAELKAAELKAAELKAAEDVTVWPLSDSEKRIIENLA</sequence>
<dbReference type="Proteomes" id="UP000029091">
    <property type="component" value="Unassembled WGS sequence"/>
</dbReference>
<accession>A0A087DKE9</accession>
<organism evidence="2 3">
    <name type="scientific">Bifidobacterium adolescentis JCM 15918</name>
    <dbReference type="NCBI Taxonomy" id="1437612"/>
    <lineage>
        <taxon>Bacteria</taxon>
        <taxon>Bacillati</taxon>
        <taxon>Actinomycetota</taxon>
        <taxon>Actinomycetes</taxon>
        <taxon>Bifidobacteriales</taxon>
        <taxon>Bifidobacteriaceae</taxon>
        <taxon>Bifidobacterium</taxon>
    </lineage>
</organism>
<comment type="caution">
    <text evidence="2">The sequence shown here is derived from an EMBL/GenBank/DDBJ whole genome shotgun (WGS) entry which is preliminary data.</text>
</comment>
<reference evidence="2 3" key="1">
    <citation type="submission" date="2014-03" db="EMBL/GenBank/DDBJ databases">
        <title>Genomics of Bifidobacteria.</title>
        <authorList>
            <person name="Ventura M."/>
            <person name="Milani C."/>
            <person name="Lugli G.A."/>
        </authorList>
    </citation>
    <scope>NUCLEOTIDE SEQUENCE [LARGE SCALE GENOMIC DNA]</scope>
    <source>
        <strain evidence="3">JCM 15918</strain>
    </source>
</reference>
<evidence type="ECO:0000313" key="2">
    <source>
        <dbReference type="EMBL" id="KFI95999.1"/>
    </source>
</evidence>
<protein>
    <submittedName>
        <fullName evidence="2">ParB-like nuclease</fullName>
    </submittedName>
</protein>
<evidence type="ECO:0000313" key="3">
    <source>
        <dbReference type="Proteomes" id="UP000029091"/>
    </source>
</evidence>
<proteinExistence type="predicted"/>
<name>A0A087DKE9_BIFAD</name>
<gene>
    <name evidence="2" type="ORF">BSTER_1711</name>
</gene>
<keyword evidence="1" id="KW-0175">Coiled coil</keyword>
<feature type="coiled-coil region" evidence="1">
    <location>
        <begin position="224"/>
        <end position="254"/>
    </location>
</feature>
<dbReference type="AlphaFoldDB" id="A0A087DKE9"/>
<evidence type="ECO:0000256" key="1">
    <source>
        <dbReference type="SAM" id="Coils"/>
    </source>
</evidence>
<dbReference type="EMBL" id="JGZQ01000009">
    <property type="protein sequence ID" value="KFI95999.1"/>
    <property type="molecule type" value="Genomic_DNA"/>
</dbReference>
<dbReference type="RefSeq" id="WP_033500065.1">
    <property type="nucleotide sequence ID" value="NZ_JDUX01000009.1"/>
</dbReference>